<keyword evidence="1" id="KW-0479">Metal-binding</keyword>
<dbReference type="GO" id="GO:0005667">
    <property type="term" value="C:transcription regulator complex"/>
    <property type="evidence" value="ECO:0007669"/>
    <property type="project" value="TreeGrafter"/>
</dbReference>
<evidence type="ECO:0000256" key="4">
    <source>
        <dbReference type="ARBA" id="ARBA00022833"/>
    </source>
</evidence>
<dbReference type="STRING" id="1522189.A0A316VTR3"/>
<dbReference type="Proteomes" id="UP000245783">
    <property type="component" value="Unassembled WGS sequence"/>
</dbReference>
<dbReference type="PROSITE" id="PS50157">
    <property type="entry name" value="ZINC_FINGER_C2H2_2"/>
    <property type="match status" value="2"/>
</dbReference>
<dbReference type="FunFam" id="3.30.160.60:FF:000125">
    <property type="entry name" value="Putative zinc finger protein 143"/>
    <property type="match status" value="1"/>
</dbReference>
<evidence type="ECO:0000256" key="1">
    <source>
        <dbReference type="ARBA" id="ARBA00022723"/>
    </source>
</evidence>
<feature type="non-terminal residue" evidence="7">
    <location>
        <position position="1"/>
    </location>
</feature>
<dbReference type="GeneID" id="37033914"/>
<dbReference type="GO" id="GO:0031519">
    <property type="term" value="C:PcG protein complex"/>
    <property type="evidence" value="ECO:0007669"/>
    <property type="project" value="TreeGrafter"/>
</dbReference>
<dbReference type="Gene3D" id="3.30.160.60">
    <property type="entry name" value="Classic Zinc Finger"/>
    <property type="match status" value="2"/>
</dbReference>
<dbReference type="InParanoid" id="A0A316VTR3"/>
<dbReference type="PANTHER" id="PTHR14003:SF19">
    <property type="entry name" value="YY2 TRANSCRIPTION FACTOR"/>
    <property type="match status" value="1"/>
</dbReference>
<evidence type="ECO:0000313" key="8">
    <source>
        <dbReference type="Proteomes" id="UP000245783"/>
    </source>
</evidence>
<sequence>RHTRIHQNYRPYRCSWKKCGKTFIQRSALTVHMRVHTGERPHQCKDCDKAFADSSSLARHRRIHTGRRPYKCLVEVSVCLLHEEALDC</sequence>
<dbReference type="GO" id="GO:0008270">
    <property type="term" value="F:zinc ion binding"/>
    <property type="evidence" value="ECO:0007669"/>
    <property type="project" value="UniProtKB-KW"/>
</dbReference>
<evidence type="ECO:0000256" key="2">
    <source>
        <dbReference type="ARBA" id="ARBA00022737"/>
    </source>
</evidence>
<evidence type="ECO:0000259" key="6">
    <source>
        <dbReference type="PROSITE" id="PS50157"/>
    </source>
</evidence>
<reference evidence="7 8" key="1">
    <citation type="journal article" date="2018" name="Mol. Biol. Evol.">
        <title>Broad Genomic Sampling Reveals a Smut Pathogenic Ancestry of the Fungal Clade Ustilaginomycotina.</title>
        <authorList>
            <person name="Kijpornyongpan T."/>
            <person name="Mondo S.J."/>
            <person name="Barry K."/>
            <person name="Sandor L."/>
            <person name="Lee J."/>
            <person name="Lipzen A."/>
            <person name="Pangilinan J."/>
            <person name="LaButti K."/>
            <person name="Hainaut M."/>
            <person name="Henrissat B."/>
            <person name="Grigoriev I.V."/>
            <person name="Spatafora J.W."/>
            <person name="Aime M.C."/>
        </authorList>
    </citation>
    <scope>NUCLEOTIDE SEQUENCE [LARGE SCALE GENOMIC DNA]</scope>
    <source>
        <strain evidence="7 8">MCA 4658</strain>
    </source>
</reference>
<dbReference type="AlphaFoldDB" id="A0A316VTR3"/>
<feature type="domain" description="C2H2-type" evidence="6">
    <location>
        <begin position="12"/>
        <end position="41"/>
    </location>
</feature>
<dbReference type="GO" id="GO:0000978">
    <property type="term" value="F:RNA polymerase II cis-regulatory region sequence-specific DNA binding"/>
    <property type="evidence" value="ECO:0007669"/>
    <property type="project" value="TreeGrafter"/>
</dbReference>
<dbReference type="EMBL" id="KZ819442">
    <property type="protein sequence ID" value="PWN39833.1"/>
    <property type="molecule type" value="Genomic_DNA"/>
</dbReference>
<gene>
    <name evidence="7" type="ORF">IE81DRAFT_294244</name>
</gene>
<feature type="domain" description="C2H2-type" evidence="6">
    <location>
        <begin position="42"/>
        <end position="69"/>
    </location>
</feature>
<keyword evidence="3 5" id="KW-0863">Zinc-finger</keyword>
<dbReference type="SUPFAM" id="SSF57667">
    <property type="entry name" value="beta-beta-alpha zinc fingers"/>
    <property type="match status" value="1"/>
</dbReference>
<keyword evidence="8" id="KW-1185">Reference proteome</keyword>
<dbReference type="Pfam" id="PF00096">
    <property type="entry name" value="zf-C2H2"/>
    <property type="match status" value="2"/>
</dbReference>
<evidence type="ECO:0000256" key="5">
    <source>
        <dbReference type="PROSITE-ProRule" id="PRU00042"/>
    </source>
</evidence>
<dbReference type="GO" id="GO:0000981">
    <property type="term" value="F:DNA-binding transcription factor activity, RNA polymerase II-specific"/>
    <property type="evidence" value="ECO:0007669"/>
    <property type="project" value="UniProtKB-ARBA"/>
</dbReference>
<dbReference type="PROSITE" id="PS00028">
    <property type="entry name" value="ZINC_FINGER_C2H2_1"/>
    <property type="match status" value="2"/>
</dbReference>
<keyword evidence="2" id="KW-0677">Repeat</keyword>
<dbReference type="RefSeq" id="XP_025366993.1">
    <property type="nucleotide sequence ID" value="XM_025512044.1"/>
</dbReference>
<proteinExistence type="predicted"/>
<dbReference type="InterPro" id="IPR013087">
    <property type="entry name" value="Znf_C2H2_type"/>
</dbReference>
<evidence type="ECO:0000256" key="3">
    <source>
        <dbReference type="ARBA" id="ARBA00022771"/>
    </source>
</evidence>
<dbReference type="FunFam" id="3.30.160.60:FF:001270">
    <property type="entry name" value="zinc finger protein 583 isoform X1"/>
    <property type="match status" value="1"/>
</dbReference>
<dbReference type="OrthoDB" id="6077919at2759"/>
<evidence type="ECO:0000313" key="7">
    <source>
        <dbReference type="EMBL" id="PWN39833.1"/>
    </source>
</evidence>
<name>A0A316VTR3_9BASI</name>
<dbReference type="SMART" id="SM00355">
    <property type="entry name" value="ZnF_C2H2"/>
    <property type="match status" value="2"/>
</dbReference>
<organism evidence="7 8">
    <name type="scientific">Ceraceosorus guamensis</name>
    <dbReference type="NCBI Taxonomy" id="1522189"/>
    <lineage>
        <taxon>Eukaryota</taxon>
        <taxon>Fungi</taxon>
        <taxon>Dikarya</taxon>
        <taxon>Basidiomycota</taxon>
        <taxon>Ustilaginomycotina</taxon>
        <taxon>Exobasidiomycetes</taxon>
        <taxon>Ceraceosorales</taxon>
        <taxon>Ceraceosoraceae</taxon>
        <taxon>Ceraceosorus</taxon>
    </lineage>
</organism>
<keyword evidence="4" id="KW-0862">Zinc</keyword>
<dbReference type="GO" id="GO:0000785">
    <property type="term" value="C:chromatin"/>
    <property type="evidence" value="ECO:0007669"/>
    <property type="project" value="TreeGrafter"/>
</dbReference>
<accession>A0A316VTR3</accession>
<dbReference type="InterPro" id="IPR036236">
    <property type="entry name" value="Znf_C2H2_sf"/>
</dbReference>
<dbReference type="PANTHER" id="PTHR14003">
    <property type="entry name" value="TRANSCRIPTIONAL REPRESSOR PROTEIN YY"/>
    <property type="match status" value="1"/>
</dbReference>
<protein>
    <recommendedName>
        <fullName evidence="6">C2H2-type domain-containing protein</fullName>
    </recommendedName>
</protein>